<reference evidence="1 2" key="1">
    <citation type="journal article" date="2011" name="J. Bacteriol.">
        <title>Complete genome sequence of Amycolicicoccus subflavus DQS3-9A1T, an actinomycete isolated from crude oil-polluted soil.</title>
        <authorList>
            <person name="Cai M."/>
            <person name="Chen W.M."/>
            <person name="Nie Y."/>
            <person name="Chi C.Q."/>
            <person name="Wang Y.N."/>
            <person name="Tang Y.Q."/>
            <person name="Li G.Y."/>
            <person name="Wu X.L."/>
        </authorList>
    </citation>
    <scope>NUCLEOTIDE SEQUENCE [LARGE SCALE GENOMIC DNA]</scope>
    <source>
        <strain evidence="2">DSM 45089 / DQS3-9A1</strain>
    </source>
</reference>
<dbReference type="AlphaFoldDB" id="F6EF60"/>
<keyword evidence="2" id="KW-1185">Reference proteome</keyword>
<proteinExistence type="predicted"/>
<evidence type="ECO:0000313" key="2">
    <source>
        <dbReference type="Proteomes" id="UP000009235"/>
    </source>
</evidence>
<dbReference type="Proteomes" id="UP000009235">
    <property type="component" value="Chromosome"/>
</dbReference>
<accession>F6EF60</accession>
<dbReference type="EMBL" id="CP002786">
    <property type="protein sequence ID" value="AEF38639.1"/>
    <property type="molecule type" value="Genomic_DNA"/>
</dbReference>
<organism evidence="1 2">
    <name type="scientific">Hoyosella subflava (strain DSM 45089 / JCM 17490 / NBRC 109087 / DQS3-9A1)</name>
    <name type="common">Amycolicicoccus subflavus</name>
    <dbReference type="NCBI Taxonomy" id="443218"/>
    <lineage>
        <taxon>Bacteria</taxon>
        <taxon>Bacillati</taxon>
        <taxon>Actinomycetota</taxon>
        <taxon>Actinomycetes</taxon>
        <taxon>Mycobacteriales</taxon>
        <taxon>Hoyosellaceae</taxon>
        <taxon>Hoyosella</taxon>
    </lineage>
</organism>
<protein>
    <submittedName>
        <fullName evidence="1">Uncharacterized protein</fullName>
    </submittedName>
</protein>
<sequence length="60" mass="6952">MKEIGRRHRPALLGKIFHELKEAAAEGMGFVQEHNATARPSLRFHNCERHSLFRATRQGR</sequence>
<dbReference type="KEGG" id="asd:AS9A_0179"/>
<gene>
    <name evidence="1" type="ordered locus">AS9A_0179</name>
</gene>
<evidence type="ECO:0000313" key="1">
    <source>
        <dbReference type="EMBL" id="AEF38639.1"/>
    </source>
</evidence>
<dbReference type="HOGENOM" id="CLU_2930947_0_0_11"/>
<dbReference type="STRING" id="443218.AS9A_0179"/>
<name>F6EF60_HOYSD</name>